<evidence type="ECO:0000313" key="2">
    <source>
        <dbReference type="Proteomes" id="UP000828251"/>
    </source>
</evidence>
<protein>
    <recommendedName>
        <fullName evidence="3">Reverse transcriptase domain-containing protein</fullName>
    </recommendedName>
</protein>
<dbReference type="PANTHER" id="PTHR33116:SF75">
    <property type="entry name" value="RIBONUCLEASE H PROTEIN"/>
    <property type="match status" value="1"/>
</dbReference>
<keyword evidence="2" id="KW-1185">Reference proteome</keyword>
<comment type="caution">
    <text evidence="1">The sequence shown here is derived from an EMBL/GenBank/DDBJ whole genome shotgun (WGS) entry which is preliminary data.</text>
</comment>
<dbReference type="PANTHER" id="PTHR33116">
    <property type="entry name" value="REVERSE TRANSCRIPTASE ZINC-BINDING DOMAIN-CONTAINING PROTEIN-RELATED-RELATED"/>
    <property type="match status" value="1"/>
</dbReference>
<sequence length="108" mass="12010">MVECVPIARVVVLANGASANEFRMYKGLRQGGPLSPFFIHPGDRSFAFDVSKGEGIGEEEFLFRMATICKCKIEELPFNYLGVPLGADPRKIFSWNGIVERVERKLSG</sequence>
<gene>
    <name evidence="1" type="ORF">J1N35_028546</name>
</gene>
<name>A0A9D3UY41_9ROSI</name>
<dbReference type="AlphaFoldDB" id="A0A9D3UY41"/>
<reference evidence="1 2" key="1">
    <citation type="journal article" date="2021" name="Plant Biotechnol. J.">
        <title>Multi-omics assisted identification of the key and species-specific regulatory components of drought-tolerant mechanisms in Gossypium stocksii.</title>
        <authorList>
            <person name="Yu D."/>
            <person name="Ke L."/>
            <person name="Zhang D."/>
            <person name="Wu Y."/>
            <person name="Sun Y."/>
            <person name="Mei J."/>
            <person name="Sun J."/>
            <person name="Sun Y."/>
        </authorList>
    </citation>
    <scope>NUCLEOTIDE SEQUENCE [LARGE SCALE GENOMIC DNA]</scope>
    <source>
        <strain evidence="2">cv. E1</strain>
        <tissue evidence="1">Leaf</tissue>
    </source>
</reference>
<evidence type="ECO:0000313" key="1">
    <source>
        <dbReference type="EMBL" id="KAH1063559.1"/>
    </source>
</evidence>
<dbReference type="OrthoDB" id="994369at2759"/>
<accession>A0A9D3UY41</accession>
<dbReference type="Proteomes" id="UP000828251">
    <property type="component" value="Unassembled WGS sequence"/>
</dbReference>
<dbReference type="EMBL" id="JAIQCV010000009">
    <property type="protein sequence ID" value="KAH1063559.1"/>
    <property type="molecule type" value="Genomic_DNA"/>
</dbReference>
<evidence type="ECO:0008006" key="3">
    <source>
        <dbReference type="Google" id="ProtNLM"/>
    </source>
</evidence>
<proteinExistence type="predicted"/>
<organism evidence="1 2">
    <name type="scientific">Gossypium stocksii</name>
    <dbReference type="NCBI Taxonomy" id="47602"/>
    <lineage>
        <taxon>Eukaryota</taxon>
        <taxon>Viridiplantae</taxon>
        <taxon>Streptophyta</taxon>
        <taxon>Embryophyta</taxon>
        <taxon>Tracheophyta</taxon>
        <taxon>Spermatophyta</taxon>
        <taxon>Magnoliopsida</taxon>
        <taxon>eudicotyledons</taxon>
        <taxon>Gunneridae</taxon>
        <taxon>Pentapetalae</taxon>
        <taxon>rosids</taxon>
        <taxon>malvids</taxon>
        <taxon>Malvales</taxon>
        <taxon>Malvaceae</taxon>
        <taxon>Malvoideae</taxon>
        <taxon>Gossypium</taxon>
    </lineage>
</organism>